<gene>
    <name evidence="2" type="ORF">JMJ77_009395</name>
</gene>
<evidence type="ECO:0008006" key="4">
    <source>
        <dbReference type="Google" id="ProtNLM"/>
    </source>
</evidence>
<organism evidence="2 3">
    <name type="scientific">Colletotrichum scovillei</name>
    <dbReference type="NCBI Taxonomy" id="1209932"/>
    <lineage>
        <taxon>Eukaryota</taxon>
        <taxon>Fungi</taxon>
        <taxon>Dikarya</taxon>
        <taxon>Ascomycota</taxon>
        <taxon>Pezizomycotina</taxon>
        <taxon>Sordariomycetes</taxon>
        <taxon>Hypocreomycetidae</taxon>
        <taxon>Glomerellales</taxon>
        <taxon>Glomerellaceae</taxon>
        <taxon>Colletotrichum</taxon>
        <taxon>Colletotrichum acutatum species complex</taxon>
    </lineage>
</organism>
<dbReference type="AlphaFoldDB" id="A0A9P7UEQ8"/>
<accession>A0A9P7UEQ8</accession>
<keyword evidence="1" id="KW-0472">Membrane</keyword>
<dbReference type="EMBL" id="JAESDN010000009">
    <property type="protein sequence ID" value="KAG7045312.1"/>
    <property type="molecule type" value="Genomic_DNA"/>
</dbReference>
<reference evidence="2" key="1">
    <citation type="submission" date="2021-05" db="EMBL/GenBank/DDBJ databases">
        <title>Comparative genomics of three Colletotrichum scovillei strains and genetic complementation revealed genes involved fungal growth and virulence on chili pepper.</title>
        <authorList>
            <person name="Hsieh D.-K."/>
            <person name="Chuang S.-C."/>
            <person name="Chen C.-Y."/>
            <person name="Chao Y.-T."/>
            <person name="Lu M.-Y.J."/>
            <person name="Lee M.-H."/>
            <person name="Shih M.-C."/>
        </authorList>
    </citation>
    <scope>NUCLEOTIDE SEQUENCE</scope>
    <source>
        <strain evidence="2">Coll-153</strain>
    </source>
</reference>
<evidence type="ECO:0000313" key="3">
    <source>
        <dbReference type="Proteomes" id="UP000699042"/>
    </source>
</evidence>
<dbReference type="Proteomes" id="UP000699042">
    <property type="component" value="Unassembled WGS sequence"/>
</dbReference>
<sequence>MLHVRLRLTACPRLFDVGVYGVLKGVFNEFSNDYNRTIGWSHALMAPVVRLRRWFSPLPRETEPDSATRGRRFSNHLSCVTAMPTARQNAVRKASPLAFAKVRGFVVLHLFCHDHGQFTLPIVEWHPSYSRGAVQKQDGAIGEGFSSFPGLFYTQLLCSGRHRADLAAANRQWNSQYPYGVLRPSSAIFAASAQQLSGCQSTDNNVAAAERRTPMDIRQERGRVQGFSPPIFCPPNLTFTFFIAGNVVASMLVIGLTLRHLAVAYFPQHLLRRPLFYTHGPYFLVR</sequence>
<keyword evidence="3" id="KW-1185">Reference proteome</keyword>
<protein>
    <recommendedName>
        <fullName evidence="4">Transmembrane protein</fullName>
    </recommendedName>
</protein>
<evidence type="ECO:0000256" key="1">
    <source>
        <dbReference type="SAM" id="Phobius"/>
    </source>
</evidence>
<evidence type="ECO:0000313" key="2">
    <source>
        <dbReference type="EMBL" id="KAG7045312.1"/>
    </source>
</evidence>
<feature type="transmembrane region" description="Helical" evidence="1">
    <location>
        <begin position="239"/>
        <end position="266"/>
    </location>
</feature>
<name>A0A9P7UEQ8_9PEZI</name>
<keyword evidence="1" id="KW-1133">Transmembrane helix</keyword>
<proteinExistence type="predicted"/>
<keyword evidence="1" id="KW-0812">Transmembrane</keyword>
<comment type="caution">
    <text evidence="2">The sequence shown here is derived from an EMBL/GenBank/DDBJ whole genome shotgun (WGS) entry which is preliminary data.</text>
</comment>